<dbReference type="InterPro" id="IPR000917">
    <property type="entry name" value="Sulfatase_N"/>
</dbReference>
<evidence type="ECO:0000259" key="7">
    <source>
        <dbReference type="Pfam" id="PF00884"/>
    </source>
</evidence>
<evidence type="ECO:0000313" key="9">
    <source>
        <dbReference type="Proteomes" id="UP001168167"/>
    </source>
</evidence>
<reference evidence="8" key="2">
    <citation type="journal article" date="2023" name="Microbiome">
        <title>Synthase-selected sorting approach identifies a beta-lactone synthase in a nudibranch symbiotic bacterium.</title>
        <authorList>
            <person name="Dzunkova M."/>
            <person name="La Clair J.J."/>
            <person name="Tyml T."/>
            <person name="Doud D."/>
            <person name="Schulz F."/>
            <person name="Piquer-Esteban S."/>
            <person name="Porcel Sanchis D."/>
            <person name="Osborn A."/>
            <person name="Robinson D."/>
            <person name="Louie K.B."/>
            <person name="Bowen B.P."/>
            <person name="Bowers R.M."/>
            <person name="Lee J."/>
            <person name="Arnau V."/>
            <person name="Diaz-Villanueva W."/>
            <person name="Stepanauskas R."/>
            <person name="Gosliner T."/>
            <person name="Date S.V."/>
            <person name="Northen T.R."/>
            <person name="Cheng J.F."/>
            <person name="Burkart M.D."/>
            <person name="Woyke T."/>
        </authorList>
    </citation>
    <scope>NUCLEOTIDE SEQUENCE</scope>
    <source>
        <strain evidence="8">Df01</strain>
    </source>
</reference>
<feature type="transmembrane region" description="Helical" evidence="6">
    <location>
        <begin position="21"/>
        <end position="44"/>
    </location>
</feature>
<evidence type="ECO:0000313" key="8">
    <source>
        <dbReference type="EMBL" id="MDM5148201.1"/>
    </source>
</evidence>
<evidence type="ECO:0000256" key="2">
    <source>
        <dbReference type="ARBA" id="ARBA00022475"/>
    </source>
</evidence>
<sequence>MSFLSSIIAGGARQLRALAPLANLTIIFFLVALAGRLLVIKMLFPDWMLSVSGVTADLLAAAFAAAVLCLLRAVSPPIAATWLLLWLLLSVANVEHIYALNDALRLGNFRLALDANFVRGSLLAPQTWPFIIISGCGGWWLWWSLRQASFRPLTLVLCVLVAFSSAAISTPLALRATEWRHSSPMAFMLANTAAGWQQPTATAPNTDTNIEDFFRRDLSGKSLVTTASKPRNVLLIIMEGLTGAYLAQSRKSTEFTSPHLMSQFSNIADDAITVPNFVTHGAGTIGGLYAIYCGDYSQTPGNTESIKPFLFQEMTQEARPVCLPEILKQAGYATSYLQAADLLYMKKNTFLPLTGFEHVAGKGDFPDGDGNFWGSDDGGLFAAALDEINRLHAGKRPWFMSMLTVGTHHPYIAPDSYITAANGDRKAASIQYLDDIIASFVAELQTRGVLDDTLVIFTSDESHGVPGHPFGGNWGLFAALGAGISGHTQSGVFGQVDIALSVLDYLQLTKTEFVFLGRSVFRENPTPRPMLFGKFFSDSSRRIYFCAADYCDRYQSSGDNLFASSYQLSALSSTAADPFVAKKRALFARAGLFYGRGENSVLVFEENINLPLVKQQNQTWQLQLPAKTRVNVALEVENTGSAPAHFYTFWLENGNIPIKMPDVRLPPVPAASGISLNYSFYNANARNILLGLIGLPHKKKTQANLRQIKVQSLPSNNESFDVSHFSLWSHKKQEDDKGRDIFSKNTVSSNANSTNPYLIATHQSSTKGDSFIAPKYYFGEQLDFSNNGPWHHRLALATDWLYPEPWGIWSNGEKPALVVKLGDVDTDAEYEMRIKFSPYVNPPILDSQTLTFFVNQKRLGQQTYNEKKYNDIGVRIPGRLLNANTLNSFSIGVQTPFNPSKYNAGDGFAHLGVGIVNFQLSRVN</sequence>
<keyword evidence="3 6" id="KW-0812">Transmembrane</keyword>
<dbReference type="PANTHER" id="PTHR47371:SF3">
    <property type="entry name" value="PHOSPHOGLYCEROL TRANSFERASE I"/>
    <property type="match status" value="1"/>
</dbReference>
<keyword evidence="2" id="KW-1003">Cell membrane</keyword>
<comment type="subcellular location">
    <subcellularLocation>
        <location evidence="1">Cell membrane</location>
        <topology evidence="1">Multi-pass membrane protein</topology>
    </subcellularLocation>
</comment>
<feature type="transmembrane region" description="Helical" evidence="6">
    <location>
        <begin position="50"/>
        <end position="71"/>
    </location>
</feature>
<feature type="transmembrane region" description="Helical" evidence="6">
    <location>
        <begin position="78"/>
        <end position="100"/>
    </location>
</feature>
<evidence type="ECO:0000256" key="4">
    <source>
        <dbReference type="ARBA" id="ARBA00022989"/>
    </source>
</evidence>
<keyword evidence="4 6" id="KW-1133">Transmembrane helix</keyword>
<keyword evidence="9" id="KW-1185">Reference proteome</keyword>
<reference evidence="8" key="1">
    <citation type="submission" date="2022-08" db="EMBL/GenBank/DDBJ databases">
        <authorList>
            <person name="Dzunkova M."/>
            <person name="La Clair J."/>
            <person name="Tyml T."/>
            <person name="Doud D."/>
            <person name="Schulz F."/>
            <person name="Piquer S."/>
            <person name="Porcel Sanchis D."/>
            <person name="Osborn A."/>
            <person name="Robinson D."/>
            <person name="Louie K.B."/>
            <person name="Bowen B.P."/>
            <person name="Bowers R."/>
            <person name="Lee J."/>
            <person name="Arnau Llombart V."/>
            <person name="Diaz Villanueva W."/>
            <person name="Gosliner T."/>
            <person name="Northen T."/>
            <person name="Cheng J.-F."/>
            <person name="Burkart M.D."/>
            <person name="Woyke T."/>
        </authorList>
    </citation>
    <scope>NUCLEOTIDE SEQUENCE</scope>
    <source>
        <strain evidence="8">Df01</strain>
    </source>
</reference>
<dbReference type="InterPro" id="IPR017850">
    <property type="entry name" value="Alkaline_phosphatase_core_sf"/>
</dbReference>
<dbReference type="Gene3D" id="3.40.720.10">
    <property type="entry name" value="Alkaline Phosphatase, subunit A"/>
    <property type="match status" value="1"/>
</dbReference>
<feature type="domain" description="Sulfatase N-terminal" evidence="7">
    <location>
        <begin position="231"/>
        <end position="471"/>
    </location>
</feature>
<dbReference type="InterPro" id="IPR050448">
    <property type="entry name" value="OpgB/LTA_synthase_biosynth"/>
</dbReference>
<dbReference type="CDD" id="cd16015">
    <property type="entry name" value="LTA_synthase"/>
    <property type="match status" value="1"/>
</dbReference>
<evidence type="ECO:0000256" key="6">
    <source>
        <dbReference type="SAM" id="Phobius"/>
    </source>
</evidence>
<proteinExistence type="predicted"/>
<evidence type="ECO:0000256" key="5">
    <source>
        <dbReference type="ARBA" id="ARBA00023136"/>
    </source>
</evidence>
<keyword evidence="5 6" id="KW-0472">Membrane</keyword>
<evidence type="ECO:0000256" key="1">
    <source>
        <dbReference type="ARBA" id="ARBA00004651"/>
    </source>
</evidence>
<evidence type="ECO:0000256" key="3">
    <source>
        <dbReference type="ARBA" id="ARBA00022692"/>
    </source>
</evidence>
<feature type="transmembrane region" description="Helical" evidence="6">
    <location>
        <begin position="120"/>
        <end position="142"/>
    </location>
</feature>
<comment type="caution">
    <text evidence="8">The sequence shown here is derived from an EMBL/GenBank/DDBJ whole genome shotgun (WGS) entry which is preliminary data.</text>
</comment>
<accession>A0ABT7QNI4</accession>
<feature type="transmembrane region" description="Helical" evidence="6">
    <location>
        <begin position="154"/>
        <end position="174"/>
    </location>
</feature>
<gene>
    <name evidence="8" type="ORF">NQX30_07505</name>
</gene>
<dbReference type="PANTHER" id="PTHR47371">
    <property type="entry name" value="LIPOTEICHOIC ACID SYNTHASE"/>
    <property type="match status" value="1"/>
</dbReference>
<organism evidence="8 9">
    <name type="scientific">Candidatus Doriopsillibacter californiensis</name>
    <dbReference type="NCBI Taxonomy" id="2970740"/>
    <lineage>
        <taxon>Bacteria</taxon>
        <taxon>Pseudomonadati</taxon>
        <taxon>Pseudomonadota</taxon>
        <taxon>Gammaproteobacteria</taxon>
        <taxon>Candidatus Tethybacterales</taxon>
        <taxon>Candidatus Persebacteraceae</taxon>
        <taxon>Candidatus Doriopsillibacter</taxon>
    </lineage>
</organism>
<dbReference type="Pfam" id="PF00884">
    <property type="entry name" value="Sulfatase"/>
    <property type="match status" value="1"/>
</dbReference>
<name>A0ABT7QNI4_9GAMM</name>
<protein>
    <submittedName>
        <fullName evidence="8">LTA synthase family protein</fullName>
    </submittedName>
</protein>
<dbReference type="SUPFAM" id="SSF53649">
    <property type="entry name" value="Alkaline phosphatase-like"/>
    <property type="match status" value="1"/>
</dbReference>
<dbReference type="Proteomes" id="UP001168167">
    <property type="component" value="Unassembled WGS sequence"/>
</dbReference>
<dbReference type="EMBL" id="JANQAO010000005">
    <property type="protein sequence ID" value="MDM5148201.1"/>
    <property type="molecule type" value="Genomic_DNA"/>
</dbReference>